<keyword evidence="4" id="KW-0547">Nucleotide-binding</keyword>
<dbReference type="InterPro" id="IPR011009">
    <property type="entry name" value="Kinase-like_dom_sf"/>
</dbReference>
<comment type="catalytic activity">
    <reaction evidence="7">
        <text>L-threonyl-[protein] + ATP = O-phospho-L-threonyl-[protein] + ADP + H(+)</text>
        <dbReference type="Rhea" id="RHEA:46608"/>
        <dbReference type="Rhea" id="RHEA-COMP:11060"/>
        <dbReference type="Rhea" id="RHEA-COMP:11605"/>
        <dbReference type="ChEBI" id="CHEBI:15378"/>
        <dbReference type="ChEBI" id="CHEBI:30013"/>
        <dbReference type="ChEBI" id="CHEBI:30616"/>
        <dbReference type="ChEBI" id="CHEBI:61977"/>
        <dbReference type="ChEBI" id="CHEBI:456216"/>
        <dbReference type="EC" id="2.7.11.1"/>
    </reaction>
</comment>
<dbReference type="Gene3D" id="1.10.510.10">
    <property type="entry name" value="Transferase(Phosphotransferase) domain 1"/>
    <property type="match status" value="1"/>
</dbReference>
<evidence type="ECO:0000256" key="2">
    <source>
        <dbReference type="ARBA" id="ARBA00022527"/>
    </source>
</evidence>
<evidence type="ECO:0000256" key="6">
    <source>
        <dbReference type="ARBA" id="ARBA00022840"/>
    </source>
</evidence>
<organism evidence="10 11">
    <name type="scientific">Diplodia intermedia</name>
    <dbReference type="NCBI Taxonomy" id="856260"/>
    <lineage>
        <taxon>Eukaryota</taxon>
        <taxon>Fungi</taxon>
        <taxon>Dikarya</taxon>
        <taxon>Ascomycota</taxon>
        <taxon>Pezizomycotina</taxon>
        <taxon>Dothideomycetes</taxon>
        <taxon>Dothideomycetes incertae sedis</taxon>
        <taxon>Botryosphaeriales</taxon>
        <taxon>Botryosphaeriaceae</taxon>
        <taxon>Diplodia</taxon>
    </lineage>
</organism>
<keyword evidence="11" id="KW-1185">Reference proteome</keyword>
<evidence type="ECO:0000256" key="7">
    <source>
        <dbReference type="ARBA" id="ARBA00047899"/>
    </source>
</evidence>
<comment type="caution">
    <text evidence="10">The sequence shown here is derived from an EMBL/GenBank/DDBJ whole genome shotgun (WGS) entry which is preliminary data.</text>
</comment>
<evidence type="ECO:0000256" key="8">
    <source>
        <dbReference type="ARBA" id="ARBA00048679"/>
    </source>
</evidence>
<dbReference type="EMBL" id="JAKEKT020000040">
    <property type="protein sequence ID" value="KAL1641378.1"/>
    <property type="molecule type" value="Genomic_DNA"/>
</dbReference>
<proteinExistence type="predicted"/>
<feature type="domain" description="Protein kinase" evidence="9">
    <location>
        <begin position="128"/>
        <end position="481"/>
    </location>
</feature>
<dbReference type="InterPro" id="IPR000719">
    <property type="entry name" value="Prot_kinase_dom"/>
</dbReference>
<dbReference type="PROSITE" id="PS50011">
    <property type="entry name" value="PROTEIN_KINASE_DOM"/>
    <property type="match status" value="1"/>
</dbReference>
<dbReference type="SUPFAM" id="SSF56112">
    <property type="entry name" value="Protein kinase-like (PK-like)"/>
    <property type="match status" value="1"/>
</dbReference>
<dbReference type="CDD" id="cd00180">
    <property type="entry name" value="PKc"/>
    <property type="match status" value="1"/>
</dbReference>
<dbReference type="EC" id="2.7.11.1" evidence="1"/>
<dbReference type="PANTHER" id="PTHR43671">
    <property type="entry name" value="SERINE/THREONINE-PROTEIN KINASE NEK"/>
    <property type="match status" value="1"/>
</dbReference>
<keyword evidence="6" id="KW-0067">ATP-binding</keyword>
<evidence type="ECO:0000256" key="4">
    <source>
        <dbReference type="ARBA" id="ARBA00022741"/>
    </source>
</evidence>
<reference evidence="10 11" key="1">
    <citation type="journal article" date="2023" name="Plant Dis.">
        <title>First Report of Diplodia intermedia Causing Canker and Dieback Diseases on Apple Trees in Canada.</title>
        <authorList>
            <person name="Ellouze W."/>
            <person name="Ilyukhin E."/>
            <person name="Sulman M."/>
            <person name="Ali S."/>
        </authorList>
    </citation>
    <scope>NUCLEOTIDE SEQUENCE [LARGE SCALE GENOMIC DNA]</scope>
    <source>
        <strain evidence="10 11">M45-28</strain>
    </source>
</reference>
<dbReference type="Proteomes" id="UP001521184">
    <property type="component" value="Unassembled WGS sequence"/>
</dbReference>
<dbReference type="PANTHER" id="PTHR43671:SF98">
    <property type="entry name" value="SERINE_THREONINE-PROTEIN KINASE NEK11"/>
    <property type="match status" value="1"/>
</dbReference>
<dbReference type="InterPro" id="IPR050660">
    <property type="entry name" value="NEK_Ser/Thr_kinase"/>
</dbReference>
<evidence type="ECO:0000256" key="3">
    <source>
        <dbReference type="ARBA" id="ARBA00022679"/>
    </source>
</evidence>
<evidence type="ECO:0000313" key="10">
    <source>
        <dbReference type="EMBL" id="KAL1641378.1"/>
    </source>
</evidence>
<evidence type="ECO:0000313" key="11">
    <source>
        <dbReference type="Proteomes" id="UP001521184"/>
    </source>
</evidence>
<dbReference type="PROSITE" id="PS00108">
    <property type="entry name" value="PROTEIN_KINASE_ST"/>
    <property type="match status" value="1"/>
</dbReference>
<dbReference type="SMART" id="SM00220">
    <property type="entry name" value="S_TKc"/>
    <property type="match status" value="1"/>
</dbReference>
<keyword evidence="5" id="KW-0418">Kinase</keyword>
<name>A0ABR3TPH5_9PEZI</name>
<evidence type="ECO:0000256" key="1">
    <source>
        <dbReference type="ARBA" id="ARBA00012513"/>
    </source>
</evidence>
<dbReference type="InterPro" id="IPR008271">
    <property type="entry name" value="Ser/Thr_kinase_AS"/>
</dbReference>
<gene>
    <name evidence="10" type="ORF">SLS58_006079</name>
</gene>
<evidence type="ECO:0000256" key="5">
    <source>
        <dbReference type="ARBA" id="ARBA00022777"/>
    </source>
</evidence>
<comment type="catalytic activity">
    <reaction evidence="8">
        <text>L-seryl-[protein] + ATP = O-phospho-L-seryl-[protein] + ADP + H(+)</text>
        <dbReference type="Rhea" id="RHEA:17989"/>
        <dbReference type="Rhea" id="RHEA-COMP:9863"/>
        <dbReference type="Rhea" id="RHEA-COMP:11604"/>
        <dbReference type="ChEBI" id="CHEBI:15378"/>
        <dbReference type="ChEBI" id="CHEBI:29999"/>
        <dbReference type="ChEBI" id="CHEBI:30616"/>
        <dbReference type="ChEBI" id="CHEBI:83421"/>
        <dbReference type="ChEBI" id="CHEBI:456216"/>
        <dbReference type="EC" id="2.7.11.1"/>
    </reaction>
</comment>
<keyword evidence="3" id="KW-0808">Transferase</keyword>
<keyword evidence="2" id="KW-0723">Serine/threonine-protein kinase</keyword>
<protein>
    <recommendedName>
        <fullName evidence="1">non-specific serine/threonine protein kinase</fullName>
        <ecNumber evidence="1">2.7.11.1</ecNumber>
    </recommendedName>
</protein>
<accession>A0ABR3TPH5</accession>
<sequence length="505" mass="55853">MEVDLWRDGDSACDTLASLPNDFWNIEEEGSSNEARSRRGTLHVNPDSKYRRFSDQLSFRTARSSISAARGSAMMSLRSSMAFSFITAQSNPSKLSLATRSAASTPAARKENHWIQILKRRGLLPPYSLEQNWSGKGQHVEFANVKKVPLEPEGRDLSAMVDVVTCRRIRLARKRIFFRDKLSREEAADEVSHLQRLNHAHIIRVIGTYVLPAARSVNVLLYPVAEYNLESFLDEIWGKELEADITWTAAQLFSKAAPLSQFQLEALDSLSSFFTCLTNTLAHLHGNAAYVIKHMDIKPSNILVRDMRASSSIPHSKRFKVYLSDFGIARSYDSAQAAATASRTAFTRTWAAPEVVANNSADDDAAAALVPRGLPADVFSLGCVFAEMTCALAGSCHWAELRRARDRNIHGDRSFQGNRAEVAGLLEILDDLKRFQSGAVAADADAELFFVFPIPLCVRMMSLDPDDRPEAAELVAELRRMQGWGSVLPDDSCCAGVADALEPAL</sequence>
<dbReference type="Pfam" id="PF00069">
    <property type="entry name" value="Pkinase"/>
    <property type="match status" value="1"/>
</dbReference>
<evidence type="ECO:0000259" key="9">
    <source>
        <dbReference type="PROSITE" id="PS50011"/>
    </source>
</evidence>